<dbReference type="GeneID" id="89922248"/>
<organism evidence="3 4">
    <name type="scientific">Saxophila tyrrhenica</name>
    <dbReference type="NCBI Taxonomy" id="1690608"/>
    <lineage>
        <taxon>Eukaryota</taxon>
        <taxon>Fungi</taxon>
        <taxon>Dikarya</taxon>
        <taxon>Ascomycota</taxon>
        <taxon>Pezizomycotina</taxon>
        <taxon>Dothideomycetes</taxon>
        <taxon>Dothideomycetidae</taxon>
        <taxon>Mycosphaerellales</taxon>
        <taxon>Extremaceae</taxon>
        <taxon>Saxophila</taxon>
    </lineage>
</organism>
<dbReference type="PANTHER" id="PTHR43189:SF1">
    <property type="entry name" value="ZINC-TYPE ALCOHOL DEHYDROGENASE-LIKE PROTEIN C1198.01"/>
    <property type="match status" value="1"/>
</dbReference>
<dbReference type="InterPro" id="IPR013149">
    <property type="entry name" value="ADH-like_C"/>
</dbReference>
<dbReference type="InterPro" id="IPR036291">
    <property type="entry name" value="NAD(P)-bd_dom_sf"/>
</dbReference>
<dbReference type="Gene3D" id="3.40.50.720">
    <property type="entry name" value="NAD(P)-binding Rossmann-like Domain"/>
    <property type="match status" value="1"/>
</dbReference>
<evidence type="ECO:0000256" key="1">
    <source>
        <dbReference type="ARBA" id="ARBA00023002"/>
    </source>
</evidence>
<gene>
    <name evidence="3" type="ORF">LTR77_000899</name>
</gene>
<evidence type="ECO:0000313" key="4">
    <source>
        <dbReference type="Proteomes" id="UP001337655"/>
    </source>
</evidence>
<reference evidence="3 4" key="1">
    <citation type="submission" date="2023-08" db="EMBL/GenBank/DDBJ databases">
        <title>Black Yeasts Isolated from many extreme environments.</title>
        <authorList>
            <person name="Coleine C."/>
            <person name="Stajich J.E."/>
            <person name="Selbmann L."/>
        </authorList>
    </citation>
    <scope>NUCLEOTIDE SEQUENCE [LARGE SCALE GENOMIC DNA]</scope>
    <source>
        <strain evidence="3 4">CCFEE 5935</strain>
    </source>
</reference>
<dbReference type="GO" id="GO:0016491">
    <property type="term" value="F:oxidoreductase activity"/>
    <property type="evidence" value="ECO:0007669"/>
    <property type="project" value="UniProtKB-KW"/>
</dbReference>
<dbReference type="Pfam" id="PF00107">
    <property type="entry name" value="ADH_zinc_N"/>
    <property type="match status" value="1"/>
</dbReference>
<dbReference type="SUPFAM" id="SSF51735">
    <property type="entry name" value="NAD(P)-binding Rossmann-fold domains"/>
    <property type="match status" value="1"/>
</dbReference>
<comment type="caution">
    <text evidence="3">The sequence shown here is derived from an EMBL/GenBank/DDBJ whole genome shotgun (WGS) entry which is preliminary data.</text>
</comment>
<sequence>MAPSHAANASPSGVATSKSDQTAAVLGCGAIGLAVIQLLRARGVESIYASDISETRRRKALEFGASCAFDPREKDVLGEVRKLTNGAGSSIVFECAGVPASMQTAIDLLKIHGSIIGVAL</sequence>
<accession>A0AAV9PNX3</accession>
<dbReference type="AlphaFoldDB" id="A0AAV9PNX3"/>
<dbReference type="PANTHER" id="PTHR43189">
    <property type="entry name" value="ZINC-TYPE ALCOHOL DEHYDROGENASE-LIKE PROTEIN C1198.01-RELATED"/>
    <property type="match status" value="1"/>
</dbReference>
<name>A0AAV9PNX3_9PEZI</name>
<feature type="domain" description="Alcohol dehydrogenase-like C-terminal" evidence="2">
    <location>
        <begin position="30"/>
        <end position="119"/>
    </location>
</feature>
<dbReference type="RefSeq" id="XP_064664397.1">
    <property type="nucleotide sequence ID" value="XM_064798163.1"/>
</dbReference>
<keyword evidence="1" id="KW-0560">Oxidoreductase</keyword>
<dbReference type="EMBL" id="JAVRRT010000001">
    <property type="protein sequence ID" value="KAK5175759.1"/>
    <property type="molecule type" value="Genomic_DNA"/>
</dbReference>
<proteinExistence type="predicted"/>
<evidence type="ECO:0000259" key="2">
    <source>
        <dbReference type="Pfam" id="PF00107"/>
    </source>
</evidence>
<dbReference type="Proteomes" id="UP001337655">
    <property type="component" value="Unassembled WGS sequence"/>
</dbReference>
<protein>
    <recommendedName>
        <fullName evidence="2">Alcohol dehydrogenase-like C-terminal domain-containing protein</fullName>
    </recommendedName>
</protein>
<evidence type="ECO:0000313" key="3">
    <source>
        <dbReference type="EMBL" id="KAK5175759.1"/>
    </source>
</evidence>
<keyword evidence="4" id="KW-1185">Reference proteome</keyword>